<dbReference type="Proteomes" id="UP000184499">
    <property type="component" value="Unassembled WGS sequence"/>
</dbReference>
<protein>
    <submittedName>
        <fullName evidence="2">Uncharacterized protein</fullName>
    </submittedName>
</protein>
<accession>A0A1L9UQL9</accession>
<dbReference type="RefSeq" id="XP_067481233.1">
    <property type="nucleotide sequence ID" value="XM_067624650.1"/>
</dbReference>
<proteinExistence type="predicted"/>
<evidence type="ECO:0000256" key="1">
    <source>
        <dbReference type="SAM" id="MobiDB-lite"/>
    </source>
</evidence>
<sequence>MRGWQLTCPASHPTLLTPQQVKSFPATPHFPSMPKPKIPLTDDCPDSDVKRH</sequence>
<dbReference type="AlphaFoldDB" id="A0A1L9UQL9"/>
<dbReference type="VEuPathDB" id="FungiDB:ASPBRDRAFT_41764"/>
<keyword evidence="3" id="KW-1185">Reference proteome</keyword>
<evidence type="ECO:0000313" key="2">
    <source>
        <dbReference type="EMBL" id="OJJ73985.1"/>
    </source>
</evidence>
<dbReference type="GeneID" id="93577138"/>
<evidence type="ECO:0000313" key="3">
    <source>
        <dbReference type="Proteomes" id="UP000184499"/>
    </source>
</evidence>
<dbReference type="EMBL" id="KV878682">
    <property type="protein sequence ID" value="OJJ73985.1"/>
    <property type="molecule type" value="Genomic_DNA"/>
</dbReference>
<feature type="region of interest" description="Disordered" evidence="1">
    <location>
        <begin position="22"/>
        <end position="52"/>
    </location>
</feature>
<gene>
    <name evidence="2" type="ORF">ASPBRDRAFT_41764</name>
</gene>
<organism evidence="2 3">
    <name type="scientific">Aspergillus brasiliensis (strain CBS 101740 / IMI 381727 / IBT 21946)</name>
    <dbReference type="NCBI Taxonomy" id="767769"/>
    <lineage>
        <taxon>Eukaryota</taxon>
        <taxon>Fungi</taxon>
        <taxon>Dikarya</taxon>
        <taxon>Ascomycota</taxon>
        <taxon>Pezizomycotina</taxon>
        <taxon>Eurotiomycetes</taxon>
        <taxon>Eurotiomycetidae</taxon>
        <taxon>Eurotiales</taxon>
        <taxon>Aspergillaceae</taxon>
        <taxon>Aspergillus</taxon>
        <taxon>Aspergillus subgen. Circumdati</taxon>
    </lineage>
</organism>
<reference evidence="3" key="1">
    <citation type="journal article" date="2017" name="Genome Biol.">
        <title>Comparative genomics reveals high biological diversity and specific adaptations in the industrially and medically important fungal genus Aspergillus.</title>
        <authorList>
            <person name="de Vries R.P."/>
            <person name="Riley R."/>
            <person name="Wiebenga A."/>
            <person name="Aguilar-Osorio G."/>
            <person name="Amillis S."/>
            <person name="Uchima C.A."/>
            <person name="Anderluh G."/>
            <person name="Asadollahi M."/>
            <person name="Askin M."/>
            <person name="Barry K."/>
            <person name="Battaglia E."/>
            <person name="Bayram O."/>
            <person name="Benocci T."/>
            <person name="Braus-Stromeyer S.A."/>
            <person name="Caldana C."/>
            <person name="Canovas D."/>
            <person name="Cerqueira G.C."/>
            <person name="Chen F."/>
            <person name="Chen W."/>
            <person name="Choi C."/>
            <person name="Clum A."/>
            <person name="Dos Santos R.A."/>
            <person name="Damasio A.R."/>
            <person name="Diallinas G."/>
            <person name="Emri T."/>
            <person name="Fekete E."/>
            <person name="Flipphi M."/>
            <person name="Freyberg S."/>
            <person name="Gallo A."/>
            <person name="Gournas C."/>
            <person name="Habgood R."/>
            <person name="Hainaut M."/>
            <person name="Harispe M.L."/>
            <person name="Henrissat B."/>
            <person name="Hilden K.S."/>
            <person name="Hope R."/>
            <person name="Hossain A."/>
            <person name="Karabika E."/>
            <person name="Karaffa L."/>
            <person name="Karanyi Z."/>
            <person name="Krasevec N."/>
            <person name="Kuo A."/>
            <person name="Kusch H."/>
            <person name="LaButti K."/>
            <person name="Lagendijk E.L."/>
            <person name="Lapidus A."/>
            <person name="Levasseur A."/>
            <person name="Lindquist E."/>
            <person name="Lipzen A."/>
            <person name="Logrieco A.F."/>
            <person name="MacCabe A."/>
            <person name="Maekelae M.R."/>
            <person name="Malavazi I."/>
            <person name="Melin P."/>
            <person name="Meyer V."/>
            <person name="Mielnichuk N."/>
            <person name="Miskei M."/>
            <person name="Molnar A.P."/>
            <person name="Mule G."/>
            <person name="Ngan C.Y."/>
            <person name="Orejas M."/>
            <person name="Orosz E."/>
            <person name="Ouedraogo J.P."/>
            <person name="Overkamp K.M."/>
            <person name="Park H.-S."/>
            <person name="Perrone G."/>
            <person name="Piumi F."/>
            <person name="Punt P.J."/>
            <person name="Ram A.F."/>
            <person name="Ramon A."/>
            <person name="Rauscher S."/>
            <person name="Record E."/>
            <person name="Riano-Pachon D.M."/>
            <person name="Robert V."/>
            <person name="Roehrig J."/>
            <person name="Ruller R."/>
            <person name="Salamov A."/>
            <person name="Salih N.S."/>
            <person name="Samson R.A."/>
            <person name="Sandor E."/>
            <person name="Sanguinetti M."/>
            <person name="Schuetze T."/>
            <person name="Sepcic K."/>
            <person name="Shelest E."/>
            <person name="Sherlock G."/>
            <person name="Sophianopoulou V."/>
            <person name="Squina F.M."/>
            <person name="Sun H."/>
            <person name="Susca A."/>
            <person name="Todd R.B."/>
            <person name="Tsang A."/>
            <person name="Unkles S.E."/>
            <person name="van de Wiele N."/>
            <person name="van Rossen-Uffink D."/>
            <person name="Oliveira J.V."/>
            <person name="Vesth T.C."/>
            <person name="Visser J."/>
            <person name="Yu J.-H."/>
            <person name="Zhou M."/>
            <person name="Andersen M.R."/>
            <person name="Archer D.B."/>
            <person name="Baker S.E."/>
            <person name="Benoit I."/>
            <person name="Brakhage A.A."/>
            <person name="Braus G.H."/>
            <person name="Fischer R."/>
            <person name="Frisvad J.C."/>
            <person name="Goldman G.H."/>
            <person name="Houbraken J."/>
            <person name="Oakley B."/>
            <person name="Pocsi I."/>
            <person name="Scazzocchio C."/>
            <person name="Seiboth B."/>
            <person name="vanKuyk P.A."/>
            <person name="Wortman J."/>
            <person name="Dyer P.S."/>
            <person name="Grigoriev I.V."/>
        </authorList>
    </citation>
    <scope>NUCLEOTIDE SEQUENCE [LARGE SCALE GENOMIC DNA]</scope>
    <source>
        <strain evidence="3">CBS 101740 / IMI 381727 / IBT 21946</strain>
    </source>
</reference>
<name>A0A1L9UQL9_ASPBC</name>